<evidence type="ECO:0000313" key="5">
    <source>
        <dbReference type="Proteomes" id="UP000001971"/>
    </source>
</evidence>
<dbReference type="KEGG" id="ypa:YPA_0628"/>
<accession>A0A0E1NVB6</accession>
<protein>
    <submittedName>
        <fullName evidence="4">Putative SPFH domain protein</fullName>
    </submittedName>
</protein>
<dbReference type="SMART" id="SM00244">
    <property type="entry name" value="PHB"/>
    <property type="match status" value="1"/>
</dbReference>
<dbReference type="InterPro" id="IPR000163">
    <property type="entry name" value="Prohibitin"/>
</dbReference>
<keyword evidence="2" id="KW-1133">Transmembrane helix</keyword>
<reference evidence="4 5" key="1">
    <citation type="journal article" date="2006" name="J. Bacteriol.">
        <title>Complete genome sequence of Yersinia pestis strains Antiqua and Nepal516: evidence of gene reduction in an emerging pathogen.</title>
        <authorList>
            <person name="Chain P.S."/>
            <person name="Hu P."/>
            <person name="Malfatti S.A."/>
            <person name="Radnedge L."/>
            <person name="Larimer F."/>
            <person name="Vergez L.M."/>
            <person name="Worsham P."/>
            <person name="Chu M.C."/>
            <person name="Andersen G.L."/>
        </authorList>
    </citation>
    <scope>NUCLEOTIDE SEQUENCE [LARGE SCALE GENOMIC DNA]</scope>
    <source>
        <strain evidence="4 5">Antiqua</strain>
    </source>
</reference>
<keyword evidence="2" id="KW-0472">Membrane</keyword>
<sequence precursor="true">MTMKKEMSMRFVTVCGFLAILTLIAVICLMGSWYTINESDRGIITKWGKVVAVAEPGLGFKIPIITEVETISISNRSIKYDRLKAYSKDQQPAQMVVSIGFQVPPTSVEDLFVKYGSIQNMAERLVSRHVPTQVENVFGQYTAVSAVQNREDFVRRVTEELRRVLKDEPLIINSVNIENIDFTEGYEASIEERMKAEVNVEKTRKMLETEKINADIAIEQARGQSESQLSIAKIGAEKIKLMGAAEAENIRLMGAAEAEAIKLRADALKQNPLLVELITAEKWNGELPQTMLPNSSVPFINARNKDGK</sequence>
<dbReference type="GO" id="GO:0016020">
    <property type="term" value="C:membrane"/>
    <property type="evidence" value="ECO:0007669"/>
    <property type="project" value="UniProtKB-SubCell"/>
</dbReference>
<dbReference type="HOGENOM" id="CLU_047969_1_2_6"/>
<dbReference type="GeneID" id="57977139"/>
<dbReference type="InterPro" id="IPR001107">
    <property type="entry name" value="Band_7"/>
</dbReference>
<name>A0A0E1NVB6_YERPA</name>
<keyword evidence="2" id="KW-0812">Transmembrane</keyword>
<evidence type="ECO:0000256" key="2">
    <source>
        <dbReference type="SAM" id="Phobius"/>
    </source>
</evidence>
<dbReference type="PATRIC" id="fig|360102.15.peg.3660"/>
<evidence type="ECO:0000259" key="3">
    <source>
        <dbReference type="SMART" id="SM00244"/>
    </source>
</evidence>
<dbReference type="Gene3D" id="3.30.479.30">
    <property type="entry name" value="Band 7 domain"/>
    <property type="match status" value="1"/>
</dbReference>
<dbReference type="EMBL" id="CP000308">
    <property type="protein sequence ID" value="ABG12596.1"/>
    <property type="molecule type" value="Genomic_DNA"/>
</dbReference>
<evidence type="ECO:0000313" key="4">
    <source>
        <dbReference type="EMBL" id="ABG12596.1"/>
    </source>
</evidence>
<dbReference type="RefSeq" id="WP_002211378.1">
    <property type="nucleotide sequence ID" value="NC_008150.1"/>
</dbReference>
<evidence type="ECO:0000256" key="1">
    <source>
        <dbReference type="ARBA" id="ARBA00004167"/>
    </source>
</evidence>
<proteinExistence type="predicted"/>
<dbReference type="InterPro" id="IPR036013">
    <property type="entry name" value="Band_7/SPFH_dom_sf"/>
</dbReference>
<dbReference type="Pfam" id="PF01145">
    <property type="entry name" value="Band_7"/>
    <property type="match status" value="1"/>
</dbReference>
<comment type="subcellular location">
    <subcellularLocation>
        <location evidence="1">Membrane</location>
        <topology evidence="1">Single-pass membrane protein</topology>
    </subcellularLocation>
</comment>
<dbReference type="SUPFAM" id="SSF117892">
    <property type="entry name" value="Band 7/SPFH domain"/>
    <property type="match status" value="1"/>
</dbReference>
<feature type="transmembrane region" description="Helical" evidence="2">
    <location>
        <begin position="12"/>
        <end position="36"/>
    </location>
</feature>
<feature type="domain" description="Band 7" evidence="3">
    <location>
        <begin position="31"/>
        <end position="194"/>
    </location>
</feature>
<dbReference type="CDD" id="cd03401">
    <property type="entry name" value="SPFH_prohibitin"/>
    <property type="match status" value="1"/>
</dbReference>
<dbReference type="PANTHER" id="PTHR42911">
    <property type="entry name" value="MODULATOR OF FTSH PROTEASE HFLC"/>
    <property type="match status" value="1"/>
</dbReference>
<gene>
    <name evidence="4" type="ordered locus">YPA_0628</name>
</gene>
<organism evidence="4 5">
    <name type="scientific">Yersinia pestis bv. Antiqua (strain Antiqua)</name>
    <dbReference type="NCBI Taxonomy" id="360102"/>
    <lineage>
        <taxon>Bacteria</taxon>
        <taxon>Pseudomonadati</taxon>
        <taxon>Pseudomonadota</taxon>
        <taxon>Gammaproteobacteria</taxon>
        <taxon>Enterobacterales</taxon>
        <taxon>Yersiniaceae</taxon>
        <taxon>Yersinia</taxon>
    </lineage>
</organism>
<dbReference type="AlphaFoldDB" id="A0A0E1NVB6"/>
<dbReference type="Proteomes" id="UP000001971">
    <property type="component" value="Chromosome"/>
</dbReference>
<dbReference type="PANTHER" id="PTHR42911:SF2">
    <property type="entry name" value="PROHIBITIN FAMILY PROTEIN"/>
    <property type="match status" value="1"/>
</dbReference>